<organism evidence="1 2">
    <name type="scientific">Thlaspi arvense</name>
    <name type="common">Field penny-cress</name>
    <dbReference type="NCBI Taxonomy" id="13288"/>
    <lineage>
        <taxon>Eukaryota</taxon>
        <taxon>Viridiplantae</taxon>
        <taxon>Streptophyta</taxon>
        <taxon>Embryophyta</taxon>
        <taxon>Tracheophyta</taxon>
        <taxon>Spermatophyta</taxon>
        <taxon>Magnoliopsida</taxon>
        <taxon>eudicotyledons</taxon>
        <taxon>Gunneridae</taxon>
        <taxon>Pentapetalae</taxon>
        <taxon>rosids</taxon>
        <taxon>malvids</taxon>
        <taxon>Brassicales</taxon>
        <taxon>Brassicaceae</taxon>
        <taxon>Thlaspideae</taxon>
        <taxon>Thlaspi</taxon>
    </lineage>
</organism>
<dbReference type="EMBL" id="OU466859">
    <property type="protein sequence ID" value="CAH2051899.1"/>
    <property type="molecule type" value="Genomic_DNA"/>
</dbReference>
<accession>A0AAU9RV99</accession>
<dbReference type="AlphaFoldDB" id="A0AAU9RV99"/>
<proteinExistence type="predicted"/>
<protein>
    <submittedName>
        <fullName evidence="1">Uncharacterized protein</fullName>
    </submittedName>
</protein>
<evidence type="ECO:0000313" key="2">
    <source>
        <dbReference type="Proteomes" id="UP000836841"/>
    </source>
</evidence>
<reference evidence="1 2" key="1">
    <citation type="submission" date="2022-03" db="EMBL/GenBank/DDBJ databases">
        <authorList>
            <person name="Nunn A."/>
            <person name="Chopra R."/>
            <person name="Nunn A."/>
            <person name="Contreras Garrido A."/>
        </authorList>
    </citation>
    <scope>NUCLEOTIDE SEQUENCE [LARGE SCALE GENOMIC DNA]</scope>
</reference>
<evidence type="ECO:0000313" key="1">
    <source>
        <dbReference type="EMBL" id="CAH2051899.1"/>
    </source>
</evidence>
<keyword evidence="2" id="KW-1185">Reference proteome</keyword>
<gene>
    <name evidence="1" type="ORF">TAV2_LOCUS9330</name>
</gene>
<name>A0AAU9RV99_THLAR</name>
<dbReference type="Proteomes" id="UP000836841">
    <property type="component" value="Chromosome 3"/>
</dbReference>
<sequence length="76" mass="8378">MAPSAAMLILSHPLLSHKRTTNQSPSPPAVKSMRVSDLLLPWRSSDGEDGSAVSISKLYGDLLEKHFQEALELSFW</sequence>